<dbReference type="PANTHER" id="PTHR14136">
    <property type="entry name" value="BTB_POZ DOMAIN-CONTAINING PROTEIN KCTD9"/>
    <property type="match status" value="1"/>
</dbReference>
<name>A0A7W7Q037_9PSEU</name>
<sequence>MSTLRADCGSCFGLCCVAPAFARSSDFAISKPAGTACPNLLADFRCGIHETLRPQGFPGCTVFDCLGAGQQVAQVTYGGVSWRDAPDTATEMFDVFAVMRQLHEILWYLTEASAKAPADDLSVALKDVTDLTHANAKTLLETDVDALRHRVRPLLARTSETLRAGIRGKKDHRGADLVGAQLRKSALRGANLRGTYLIGADLSGADLREADLLGADLRDANVRGADLTGALFLTQFQMNAAQGDKATRFPAGLTRPTHWG</sequence>
<organism evidence="1 2">
    <name type="scientific">Actinophytocola algeriensis</name>
    <dbReference type="NCBI Taxonomy" id="1768010"/>
    <lineage>
        <taxon>Bacteria</taxon>
        <taxon>Bacillati</taxon>
        <taxon>Actinomycetota</taxon>
        <taxon>Actinomycetes</taxon>
        <taxon>Pseudonocardiales</taxon>
        <taxon>Pseudonocardiaceae</taxon>
    </lineage>
</organism>
<dbReference type="InterPro" id="IPR001646">
    <property type="entry name" value="5peptide_repeat"/>
</dbReference>
<comment type="caution">
    <text evidence="1">The sequence shown here is derived from an EMBL/GenBank/DDBJ whole genome shotgun (WGS) entry which is preliminary data.</text>
</comment>
<protein>
    <submittedName>
        <fullName evidence="1">Uncharacterized protein YjbI with pentapeptide repeats</fullName>
    </submittedName>
</protein>
<gene>
    <name evidence="1" type="ORF">FHR82_000732</name>
</gene>
<keyword evidence="2" id="KW-1185">Reference proteome</keyword>
<evidence type="ECO:0000313" key="2">
    <source>
        <dbReference type="Proteomes" id="UP000520767"/>
    </source>
</evidence>
<dbReference type="SUPFAM" id="SSF141571">
    <property type="entry name" value="Pentapeptide repeat-like"/>
    <property type="match status" value="1"/>
</dbReference>
<dbReference type="Proteomes" id="UP000520767">
    <property type="component" value="Unassembled WGS sequence"/>
</dbReference>
<dbReference type="Gene3D" id="2.160.20.80">
    <property type="entry name" value="E3 ubiquitin-protein ligase SopA"/>
    <property type="match status" value="1"/>
</dbReference>
<dbReference type="AlphaFoldDB" id="A0A7W7Q037"/>
<reference evidence="1 2" key="1">
    <citation type="submission" date="2020-08" db="EMBL/GenBank/DDBJ databases">
        <title>Genomic Encyclopedia of Type Strains, Phase III (KMG-III): the genomes of soil and plant-associated and newly described type strains.</title>
        <authorList>
            <person name="Whitman W."/>
        </authorList>
    </citation>
    <scope>NUCLEOTIDE SEQUENCE [LARGE SCALE GENOMIC DNA]</scope>
    <source>
        <strain evidence="1 2">CECT 8960</strain>
    </source>
</reference>
<accession>A0A7W7Q037</accession>
<dbReference type="Pfam" id="PF00805">
    <property type="entry name" value="Pentapeptide"/>
    <property type="match status" value="1"/>
</dbReference>
<dbReference type="EMBL" id="JACHJQ010000001">
    <property type="protein sequence ID" value="MBB4904522.1"/>
    <property type="molecule type" value="Genomic_DNA"/>
</dbReference>
<dbReference type="RefSeq" id="WP_184808762.1">
    <property type="nucleotide sequence ID" value="NZ_JACHJQ010000001.1"/>
</dbReference>
<evidence type="ECO:0000313" key="1">
    <source>
        <dbReference type="EMBL" id="MBB4904522.1"/>
    </source>
</evidence>
<dbReference type="PANTHER" id="PTHR14136:SF37">
    <property type="entry name" value="PENTAPEPTIDE REPEAT-CONTAINING PROTEIN"/>
    <property type="match status" value="1"/>
</dbReference>
<dbReference type="InterPro" id="IPR051082">
    <property type="entry name" value="Pentapeptide-BTB/POZ_domain"/>
</dbReference>
<proteinExistence type="predicted"/>